<gene>
    <name evidence="1" type="ORF">H4W19_04265</name>
</gene>
<sequence length="207" mass="23250">MAPTPKGSDAVLSALSTLGLIEVDPGLEGFVVPGDTPAWSYTWPAVPFEELESYLTDYLLQRGREPEYAMTWLRVWQELLPQEVMAYLQHQLRLHHFPDLYMSELARLIQPHDASYSLGHWRYACWASVRSMASVSLQYPGNAEILKFTLSSEMPRRLKMARSSTEGKLCFSASHTLPDSALTTVIATVATDLGDRYWMVPPSLAAI</sequence>
<proteinExistence type="predicted"/>
<name>A0ABX6RI47_PSEMX</name>
<evidence type="ECO:0000313" key="2">
    <source>
        <dbReference type="Proteomes" id="UP000515506"/>
    </source>
</evidence>
<evidence type="ECO:0000313" key="1">
    <source>
        <dbReference type="EMBL" id="QND81979.1"/>
    </source>
</evidence>
<accession>A0ABX6RI47</accession>
<dbReference type="Proteomes" id="UP000515506">
    <property type="component" value="Chromosome"/>
</dbReference>
<protein>
    <submittedName>
        <fullName evidence="1">Uncharacterized protein</fullName>
    </submittedName>
</protein>
<keyword evidence="2" id="KW-1185">Reference proteome</keyword>
<organism evidence="1 2">
    <name type="scientific">Pseudoxanthomonas mexicana</name>
    <dbReference type="NCBI Taxonomy" id="128785"/>
    <lineage>
        <taxon>Bacteria</taxon>
        <taxon>Pseudomonadati</taxon>
        <taxon>Pseudomonadota</taxon>
        <taxon>Gammaproteobacteria</taxon>
        <taxon>Lysobacterales</taxon>
        <taxon>Lysobacteraceae</taxon>
        <taxon>Pseudoxanthomonas</taxon>
    </lineage>
</organism>
<dbReference type="EMBL" id="CP060028">
    <property type="protein sequence ID" value="QND81979.1"/>
    <property type="molecule type" value="Genomic_DNA"/>
</dbReference>
<reference evidence="1 2" key="1">
    <citation type="submission" date="2020-08" db="EMBL/GenBank/DDBJ databases">
        <title>Streptomycin resistant and MDR strain, P. mexicana.</title>
        <authorList>
            <person name="Ganesh-kumar S."/>
            <person name="Zhe T."/>
            <person name="Yu Z."/>
            <person name="Min Y."/>
        </authorList>
    </citation>
    <scope>NUCLEOTIDE SEQUENCE [LARGE SCALE GENOMIC DNA]</scope>
    <source>
        <strain evidence="1 2">GTZY</strain>
    </source>
</reference>